<organism evidence="2 3">
    <name type="scientific">Colletotrichum chrysophilum</name>
    <dbReference type="NCBI Taxonomy" id="1836956"/>
    <lineage>
        <taxon>Eukaryota</taxon>
        <taxon>Fungi</taxon>
        <taxon>Dikarya</taxon>
        <taxon>Ascomycota</taxon>
        <taxon>Pezizomycotina</taxon>
        <taxon>Sordariomycetes</taxon>
        <taxon>Hypocreomycetidae</taxon>
        <taxon>Glomerellales</taxon>
        <taxon>Glomerellaceae</taxon>
        <taxon>Colletotrichum</taxon>
        <taxon>Colletotrichum gloeosporioides species complex</taxon>
    </lineage>
</organism>
<keyword evidence="1" id="KW-0732">Signal</keyword>
<keyword evidence="3" id="KW-1185">Reference proteome</keyword>
<dbReference type="AlphaFoldDB" id="A0AAD9A7U5"/>
<comment type="caution">
    <text evidence="2">The sequence shown here is derived from an EMBL/GenBank/DDBJ whole genome shotgun (WGS) entry which is preliminary data.</text>
</comment>
<protein>
    <submittedName>
        <fullName evidence="2">Uncharacterized protein</fullName>
    </submittedName>
</protein>
<name>A0AAD9A7U5_9PEZI</name>
<gene>
    <name evidence="2" type="ORF">CCHR01_14304</name>
</gene>
<proteinExistence type="predicted"/>
<dbReference type="Proteomes" id="UP001243330">
    <property type="component" value="Unassembled WGS sequence"/>
</dbReference>
<reference evidence="2" key="1">
    <citation type="submission" date="2023-01" db="EMBL/GenBank/DDBJ databases">
        <title>Colletotrichum chrysophilum M932 genome sequence.</title>
        <authorList>
            <person name="Baroncelli R."/>
        </authorList>
    </citation>
    <scope>NUCLEOTIDE SEQUENCE</scope>
    <source>
        <strain evidence="2">M932</strain>
    </source>
</reference>
<accession>A0AAD9A7U5</accession>
<evidence type="ECO:0000313" key="2">
    <source>
        <dbReference type="EMBL" id="KAK1843081.1"/>
    </source>
</evidence>
<feature type="chain" id="PRO_5042000886" evidence="1">
    <location>
        <begin position="18"/>
        <end position="68"/>
    </location>
</feature>
<evidence type="ECO:0000256" key="1">
    <source>
        <dbReference type="SAM" id="SignalP"/>
    </source>
</evidence>
<feature type="signal peptide" evidence="1">
    <location>
        <begin position="1"/>
        <end position="17"/>
    </location>
</feature>
<evidence type="ECO:0000313" key="3">
    <source>
        <dbReference type="Proteomes" id="UP001243330"/>
    </source>
</evidence>
<dbReference type="EMBL" id="JAQOWY010000378">
    <property type="protein sequence ID" value="KAK1843081.1"/>
    <property type="molecule type" value="Genomic_DNA"/>
</dbReference>
<sequence>MQFSTLLVVLFAGIVVATPAVVERQQNTVDILQCISCRDDCFRSKGSDANFKKCLNTCNKDFGCTLSR</sequence>